<evidence type="ECO:0000256" key="1">
    <source>
        <dbReference type="ARBA" id="ARBA00004141"/>
    </source>
</evidence>
<dbReference type="InterPro" id="IPR049326">
    <property type="entry name" value="Rhodopsin_dom_fungi"/>
</dbReference>
<dbReference type="PANTHER" id="PTHR33048:SF167">
    <property type="entry name" value="INTEGRAL MEMBRANE PROTEIN"/>
    <property type="match status" value="1"/>
</dbReference>
<feature type="transmembrane region" description="Helical" evidence="6">
    <location>
        <begin position="112"/>
        <end position="138"/>
    </location>
</feature>
<reference evidence="8 9" key="1">
    <citation type="submission" date="2016-07" db="EMBL/GenBank/DDBJ databases">
        <title>Pervasive Adenine N6-methylation of Active Genes in Fungi.</title>
        <authorList>
            <consortium name="DOE Joint Genome Institute"/>
            <person name="Mondo S.J."/>
            <person name="Dannebaum R.O."/>
            <person name="Kuo R.C."/>
            <person name="Labutti K."/>
            <person name="Haridas S."/>
            <person name="Kuo A."/>
            <person name="Salamov A."/>
            <person name="Ahrendt S.R."/>
            <person name="Lipzen A."/>
            <person name="Sullivan W."/>
            <person name="Andreopoulos W.B."/>
            <person name="Clum A."/>
            <person name="Lindquist E."/>
            <person name="Daum C."/>
            <person name="Ramamoorthy G.K."/>
            <person name="Gryganskyi A."/>
            <person name="Culley D."/>
            <person name="Magnuson J.K."/>
            <person name="James T.Y."/>
            <person name="O'Malley M.A."/>
            <person name="Stajich J.E."/>
            <person name="Spatafora J.W."/>
            <person name="Visel A."/>
            <person name="Grigoriev I.V."/>
        </authorList>
    </citation>
    <scope>NUCLEOTIDE SEQUENCE [LARGE SCALE GENOMIC DNA]</scope>
    <source>
        <strain evidence="8 9">CBS 115471</strain>
    </source>
</reference>
<evidence type="ECO:0000256" key="3">
    <source>
        <dbReference type="ARBA" id="ARBA00022989"/>
    </source>
</evidence>
<evidence type="ECO:0000256" key="5">
    <source>
        <dbReference type="ARBA" id="ARBA00038359"/>
    </source>
</evidence>
<feature type="transmembrane region" description="Helical" evidence="6">
    <location>
        <begin position="212"/>
        <end position="229"/>
    </location>
</feature>
<dbReference type="OrthoDB" id="5022096at2759"/>
<dbReference type="PANTHER" id="PTHR33048">
    <property type="entry name" value="PTH11-LIKE INTEGRAL MEMBRANE PROTEIN (AFU_ORTHOLOGUE AFUA_5G11245)"/>
    <property type="match status" value="1"/>
</dbReference>
<evidence type="ECO:0000256" key="6">
    <source>
        <dbReference type="SAM" id="Phobius"/>
    </source>
</evidence>
<feature type="transmembrane region" description="Helical" evidence="6">
    <location>
        <begin position="150"/>
        <end position="180"/>
    </location>
</feature>
<feature type="transmembrane region" description="Helical" evidence="6">
    <location>
        <begin position="241"/>
        <end position="259"/>
    </location>
</feature>
<protein>
    <recommendedName>
        <fullName evidence="7">Rhodopsin domain-containing protein</fullName>
    </recommendedName>
</protein>
<keyword evidence="9" id="KW-1185">Reference proteome</keyword>
<dbReference type="InterPro" id="IPR052337">
    <property type="entry name" value="SAT4-like"/>
</dbReference>
<dbReference type="AlphaFoldDB" id="A0A1Y1YJM0"/>
<dbReference type="EMBL" id="MCFA01000227">
    <property type="protein sequence ID" value="ORX97794.1"/>
    <property type="molecule type" value="Genomic_DNA"/>
</dbReference>
<evidence type="ECO:0000256" key="2">
    <source>
        <dbReference type="ARBA" id="ARBA00022692"/>
    </source>
</evidence>
<dbReference type="STRING" id="1231657.A0A1Y1YJM0"/>
<evidence type="ECO:0000313" key="9">
    <source>
        <dbReference type="Proteomes" id="UP000193144"/>
    </source>
</evidence>
<evidence type="ECO:0000256" key="4">
    <source>
        <dbReference type="ARBA" id="ARBA00023136"/>
    </source>
</evidence>
<comment type="subcellular location">
    <subcellularLocation>
        <location evidence="1">Membrane</location>
        <topology evidence="1">Multi-pass membrane protein</topology>
    </subcellularLocation>
</comment>
<organism evidence="8 9">
    <name type="scientific">Clohesyomyces aquaticus</name>
    <dbReference type="NCBI Taxonomy" id="1231657"/>
    <lineage>
        <taxon>Eukaryota</taxon>
        <taxon>Fungi</taxon>
        <taxon>Dikarya</taxon>
        <taxon>Ascomycota</taxon>
        <taxon>Pezizomycotina</taxon>
        <taxon>Dothideomycetes</taxon>
        <taxon>Pleosporomycetidae</taxon>
        <taxon>Pleosporales</taxon>
        <taxon>Lindgomycetaceae</taxon>
        <taxon>Clohesyomyces</taxon>
    </lineage>
</organism>
<dbReference type="GO" id="GO:0016020">
    <property type="term" value="C:membrane"/>
    <property type="evidence" value="ECO:0007669"/>
    <property type="project" value="UniProtKB-SubCell"/>
</dbReference>
<comment type="caution">
    <text evidence="8">The sequence shown here is derived from an EMBL/GenBank/DDBJ whole genome shotgun (WGS) entry which is preliminary data.</text>
</comment>
<feature type="transmembrane region" description="Helical" evidence="6">
    <location>
        <begin position="37"/>
        <end position="58"/>
    </location>
</feature>
<feature type="transmembrane region" description="Helical" evidence="6">
    <location>
        <begin position="279"/>
        <end position="297"/>
    </location>
</feature>
<keyword evidence="3 6" id="KW-1133">Transmembrane helix</keyword>
<keyword evidence="4 6" id="KW-0472">Membrane</keyword>
<name>A0A1Y1YJM0_9PLEO</name>
<proteinExistence type="inferred from homology"/>
<feature type="domain" description="Rhodopsin" evidence="7">
    <location>
        <begin position="54"/>
        <end position="302"/>
    </location>
</feature>
<gene>
    <name evidence="8" type="ORF">BCR34DRAFT_607135</name>
</gene>
<dbReference type="Pfam" id="PF20684">
    <property type="entry name" value="Fung_rhodopsin"/>
    <property type="match status" value="1"/>
</dbReference>
<keyword evidence="2 6" id="KW-0812">Transmembrane</keyword>
<comment type="similarity">
    <text evidence="5">Belongs to the SAT4 family.</text>
</comment>
<evidence type="ECO:0000313" key="8">
    <source>
        <dbReference type="EMBL" id="ORX97794.1"/>
    </source>
</evidence>
<feature type="transmembrane region" description="Helical" evidence="6">
    <location>
        <begin position="70"/>
        <end position="92"/>
    </location>
</feature>
<sequence>MPAWTAGVEDLMKRQGGSPVPPMLTPEQIAFTNADEILSIVGSFFAVAAFVVLLRCYVRIAMLKVFGIDDYLMVLAMALATVVFVCFVQETHHGLGKHFMVLLMDPEMYKKFAQYLYIHSILIMVGVSVVKLSIAFFLLRLSTRTRYSGFLYGCVVFIIVLTLVCAMTLIFQCFPVAAAWDSALRPPPYGTGNAKCYSMTIFRNLGLMNSSFNIITDILFATMPLPLVWRLQLNTRTKISLIAILSLGYFASAAAIVKAVQQWHVLTDLDWSVHDSFNVWNYIEFTIGIIAASLPALKPLFNWFLDAARAITSGGRTKGSNGYKASGYKGAGSLGYQKQTSDSNRSIAMHSLTSKGEPTPGGHKNPYNVRVTTVGEKEQWDMERAKNSDESILPLQRPDPGTNHIVMTREVRVS</sequence>
<accession>A0A1Y1YJM0</accession>
<evidence type="ECO:0000259" key="7">
    <source>
        <dbReference type="Pfam" id="PF20684"/>
    </source>
</evidence>
<dbReference type="Proteomes" id="UP000193144">
    <property type="component" value="Unassembled WGS sequence"/>
</dbReference>